<evidence type="ECO:0000256" key="3">
    <source>
        <dbReference type="ARBA" id="ARBA00022483"/>
    </source>
</evidence>
<keyword evidence="4" id="KW-1052">Target cell membrane</keyword>
<feature type="repeat" description="ANK" evidence="9">
    <location>
        <begin position="105"/>
        <end position="137"/>
    </location>
</feature>
<dbReference type="InterPro" id="IPR011993">
    <property type="entry name" value="PH-like_dom_sf"/>
</dbReference>
<feature type="repeat" description="ANK" evidence="9">
    <location>
        <begin position="138"/>
        <end position="170"/>
    </location>
</feature>
<evidence type="ECO:0000256" key="6">
    <source>
        <dbReference type="ARBA" id="ARBA00023055"/>
    </source>
</evidence>
<dbReference type="GO" id="GO:0097038">
    <property type="term" value="C:perinuclear endoplasmic reticulum"/>
    <property type="evidence" value="ECO:0007669"/>
    <property type="project" value="TreeGrafter"/>
</dbReference>
<feature type="compositionally biased region" description="Basic and acidic residues" evidence="13">
    <location>
        <begin position="15"/>
        <end position="35"/>
    </location>
</feature>
<evidence type="ECO:0000256" key="4">
    <source>
        <dbReference type="ARBA" id="ARBA00022537"/>
    </source>
</evidence>
<dbReference type="SMART" id="SM00233">
    <property type="entry name" value="PH"/>
    <property type="match status" value="1"/>
</dbReference>
<evidence type="ECO:0000256" key="1">
    <source>
        <dbReference type="ARBA" id="ARBA00004175"/>
    </source>
</evidence>
<feature type="region of interest" description="Disordered" evidence="13">
    <location>
        <begin position="1045"/>
        <end position="1064"/>
    </location>
</feature>
<keyword evidence="8" id="KW-0472">Membrane</keyword>
<dbReference type="Gene3D" id="3.30.70.3490">
    <property type="match status" value="1"/>
</dbReference>
<dbReference type="PROSITE" id="PS50088">
    <property type="entry name" value="ANK_REPEAT"/>
    <property type="match status" value="3"/>
</dbReference>
<evidence type="ECO:0000256" key="9">
    <source>
        <dbReference type="PROSITE-ProRule" id="PRU00023"/>
    </source>
</evidence>
<dbReference type="InterPro" id="IPR002110">
    <property type="entry name" value="Ankyrin_rpt"/>
</dbReference>
<dbReference type="GO" id="GO:0044218">
    <property type="term" value="C:other organism cell membrane"/>
    <property type="evidence" value="ECO:0007669"/>
    <property type="project" value="UniProtKB-KW"/>
</dbReference>
<dbReference type="GO" id="GO:0005886">
    <property type="term" value="C:plasma membrane"/>
    <property type="evidence" value="ECO:0007669"/>
    <property type="project" value="TreeGrafter"/>
</dbReference>
<evidence type="ECO:0000256" key="8">
    <source>
        <dbReference type="ARBA" id="ARBA00023298"/>
    </source>
</evidence>
<dbReference type="GO" id="GO:0006869">
    <property type="term" value="P:lipid transport"/>
    <property type="evidence" value="ECO:0007669"/>
    <property type="project" value="UniProtKB-KW"/>
</dbReference>
<dbReference type="SUPFAM" id="SSF144000">
    <property type="entry name" value="Oxysterol-binding protein-like"/>
    <property type="match status" value="1"/>
</dbReference>
<evidence type="ECO:0000256" key="13">
    <source>
        <dbReference type="SAM" id="MobiDB-lite"/>
    </source>
</evidence>
<dbReference type="EMBL" id="SDOV01000009">
    <property type="protein sequence ID" value="KAH7636622.1"/>
    <property type="molecule type" value="Genomic_DNA"/>
</dbReference>
<sequence length="1264" mass="143849">MFSSYQPNNNNKQNEQQDDKESTISNADLHDDQKTEQKIQPLKLDAQEFYDIHEDDLVDFETSEEFLLHFSRIGQVQLVKKLLSLRNAHEIALNIDCKGTVKANFGWSPLHLATYFGHYEVVEILLKNGADVNIQNEEGDTPLHKAAYTGRENIVILLLAHQANVFISNGDSLRAFELAKTDSIQKLLSAAEKFDIKRREERYLSAARSGQISVIKELLEDTNNGININCTDSSGNTALHCAAYRGQTEVVIFLLKNGIDTAIKNKRGQLASNVAATISLKQLIQEAHLSVMTPRVVASLKNKSVARFEGCLLRKARFFGWRPVWVILERGVFSYFQNRADAATGVRRKGYKYLDNAITEVVHDNVGNNNSNSPSISSSISSNLDHKHQQQSPSPQPLCFIIIFGDRSRAMLGLPKNQSELNLQKWINAINDHIYFSTNFIKQGTHMGDDSDDEEEAAKQLLSPMAIQDMIVTANAHQKILERHINALQQLLNDETLFFSPERNRDDQFSNDSFHSVQSIDSISRSTIPSIKFHLNLILESSKNANSSLTQCLVLISHQNQSRQTLIQQEQEKVRALEEALQLLAHEHHDLERSVTRSILNSTARQQHSISTSMPTDVAQNNSIIADQSIHNSNLISLNQSLVRSFACLSQTSMATDMDEFYDAFDDAFDDEDDHHQHSNSNPQHPDQIVHCDSSSTNNNNKNSDDRIIIMDSIDNKNEPLNQLKTLTTFHTANDNSEQLNDLTINDSISTLSPDDDDGDADKTIASDDLPLNSMSQHRDRLPAPMVPRDEIGLWSILKHCIGKELSKITFPVIFNEPLSFLQRMTELFHYTHYLNIADQCDDIVERMENICAYIVSAYSSNWLRLNKPFNPLLGETFEYEIKTSQTKIVCEQVSHHPPISAWHAESPHFILRGTSAPKLRFWGKSIEVKPEGTATLELKSCGEIYTWKSVNCCVHNIIVGKIWFEQYGTVEVANHMNQFKLLINFKPAGWFGYDLNRLDGYIQNVKKEKLRFVYGKWNDYLKSASIEDYDEYLKANNNKFRAPDKPIDIGASDGSGQNDHHSFNRSKMMSKLNSLTKQLTGSLDLGVAIGGSSNDQQQQQTDDNNLPPEAIEGDMPKSDSSHSLDINNSRILWKAEPRPEHSSQYYNFNWFTFGLNELPGDNNERQELLKRLPPTDSRLRPDIRKLEEGDLDAAAAEKNRLEEKQREARRLRKKGKMKEFQPLWFRPEFNQYTGQEDWVFKQEYWTKQKGYKASLFQLLAISI</sequence>
<dbReference type="PROSITE" id="PS50297">
    <property type="entry name" value="ANK_REP_REGION"/>
    <property type="match status" value="3"/>
</dbReference>
<feature type="compositionally biased region" description="Low complexity" evidence="13">
    <location>
        <begin position="1095"/>
        <end position="1106"/>
    </location>
</feature>
<keyword evidence="3" id="KW-0268">Exocytosis</keyword>
<protein>
    <recommendedName>
        <fullName evidence="11">Oxysterol-binding protein</fullName>
    </recommendedName>
</protein>
<keyword evidence="6 11" id="KW-0445">Lipid transport</keyword>
<dbReference type="InterPro" id="IPR000648">
    <property type="entry name" value="Oxysterol-bd"/>
</dbReference>
<dbReference type="SUPFAM" id="SSF48403">
    <property type="entry name" value="Ankyrin repeat"/>
    <property type="match status" value="1"/>
</dbReference>
<dbReference type="PANTHER" id="PTHR10972:SF209">
    <property type="entry name" value="OXYSTEROL-BINDING PROTEIN"/>
    <property type="match status" value="1"/>
</dbReference>
<proteinExistence type="inferred from homology"/>
<feature type="region of interest" description="Disordered" evidence="13">
    <location>
        <begin position="669"/>
        <end position="705"/>
    </location>
</feature>
<comment type="caution">
    <text evidence="15">The sequence shown here is derived from an EMBL/GenBank/DDBJ whole genome shotgun (WGS) entry which is preliminary data.</text>
</comment>
<evidence type="ECO:0000313" key="15">
    <source>
        <dbReference type="EMBL" id="KAH7636622.1"/>
    </source>
</evidence>
<evidence type="ECO:0000256" key="12">
    <source>
        <dbReference type="SAM" id="Coils"/>
    </source>
</evidence>
<keyword evidence="2 11" id="KW-0813">Transport</keyword>
<dbReference type="Pfam" id="PF12796">
    <property type="entry name" value="Ank_2"/>
    <property type="match status" value="1"/>
</dbReference>
<feature type="compositionally biased region" description="Low complexity" evidence="13">
    <location>
        <begin position="368"/>
        <end position="383"/>
    </location>
</feature>
<feature type="repeat" description="ANK" evidence="9">
    <location>
        <begin position="234"/>
        <end position="266"/>
    </location>
</feature>
<dbReference type="InterPro" id="IPR001849">
    <property type="entry name" value="PH_domain"/>
</dbReference>
<dbReference type="GO" id="GO:0044231">
    <property type="term" value="C:host cell presynaptic membrane"/>
    <property type="evidence" value="ECO:0007669"/>
    <property type="project" value="UniProtKB-KW"/>
</dbReference>
<keyword evidence="5" id="KW-0800">Toxin</keyword>
<evidence type="ECO:0000256" key="5">
    <source>
        <dbReference type="ARBA" id="ARBA00023028"/>
    </source>
</evidence>
<dbReference type="SMART" id="SM00248">
    <property type="entry name" value="ANK"/>
    <property type="match status" value="4"/>
</dbReference>
<dbReference type="GO" id="GO:0006887">
    <property type="term" value="P:exocytosis"/>
    <property type="evidence" value="ECO:0007669"/>
    <property type="project" value="UniProtKB-KW"/>
</dbReference>
<feature type="region of interest" description="Disordered" evidence="13">
    <location>
        <begin position="747"/>
        <end position="783"/>
    </location>
</feature>
<evidence type="ECO:0000256" key="7">
    <source>
        <dbReference type="ARBA" id="ARBA00023121"/>
    </source>
</evidence>
<organism evidence="15">
    <name type="scientific">Dermatophagoides farinae</name>
    <name type="common">American house dust mite</name>
    <dbReference type="NCBI Taxonomy" id="6954"/>
    <lineage>
        <taxon>Eukaryota</taxon>
        <taxon>Metazoa</taxon>
        <taxon>Ecdysozoa</taxon>
        <taxon>Arthropoda</taxon>
        <taxon>Chelicerata</taxon>
        <taxon>Arachnida</taxon>
        <taxon>Acari</taxon>
        <taxon>Acariformes</taxon>
        <taxon>Sarcoptiformes</taxon>
        <taxon>Astigmata</taxon>
        <taxon>Psoroptidia</taxon>
        <taxon>Analgoidea</taxon>
        <taxon>Pyroglyphidae</taxon>
        <taxon>Dermatophagoidinae</taxon>
        <taxon>Dermatophagoides</taxon>
    </lineage>
</organism>
<feature type="coiled-coil region" evidence="12">
    <location>
        <begin position="1185"/>
        <end position="1215"/>
    </location>
</feature>
<dbReference type="Gene3D" id="2.40.160.120">
    <property type="match status" value="1"/>
</dbReference>
<evidence type="ECO:0000256" key="2">
    <source>
        <dbReference type="ARBA" id="ARBA00022448"/>
    </source>
</evidence>
<dbReference type="Pfam" id="PF01237">
    <property type="entry name" value="Oxysterol_BP"/>
    <property type="match status" value="1"/>
</dbReference>
<feature type="compositionally biased region" description="Low complexity" evidence="13">
    <location>
        <begin position="693"/>
        <end position="702"/>
    </location>
</feature>
<dbReference type="GO" id="GO:0032934">
    <property type="term" value="F:sterol binding"/>
    <property type="evidence" value="ECO:0007669"/>
    <property type="project" value="TreeGrafter"/>
</dbReference>
<dbReference type="PROSITE" id="PS01013">
    <property type="entry name" value="OSBP"/>
    <property type="match status" value="1"/>
</dbReference>
<feature type="domain" description="PH" evidence="14">
    <location>
        <begin position="305"/>
        <end position="435"/>
    </location>
</feature>
<dbReference type="SUPFAM" id="SSF50729">
    <property type="entry name" value="PH domain-like"/>
    <property type="match status" value="1"/>
</dbReference>
<reference evidence="15" key="2">
    <citation type="journal article" date="2021" name="World Allergy Organ. J.">
        <title>Chromosome-level assembly of Dermatophagoides farinae genome and transcriptome reveals two novel allergens Der f 37 and Der f 39.</title>
        <authorList>
            <person name="Chen J."/>
            <person name="Cai Z."/>
            <person name="Fan D."/>
            <person name="Hu J."/>
            <person name="Hou Y."/>
            <person name="He Y."/>
            <person name="Zhang Z."/>
            <person name="Zhao Z."/>
            <person name="Gao P."/>
            <person name="Hu W."/>
            <person name="Sun J."/>
            <person name="Li J."/>
            <person name="Ji K."/>
        </authorList>
    </citation>
    <scope>NUCLEOTIDE SEQUENCE</scope>
    <source>
        <strain evidence="15">JKM2019</strain>
    </source>
</reference>
<dbReference type="Pfam" id="PF00169">
    <property type="entry name" value="PH"/>
    <property type="match status" value="1"/>
</dbReference>
<gene>
    <name evidence="15" type="ORF">HUG17_6828</name>
</gene>
<dbReference type="Gene3D" id="2.30.29.30">
    <property type="entry name" value="Pleckstrin-homology domain (PH domain)/Phosphotyrosine-binding domain (PTB)"/>
    <property type="match status" value="1"/>
</dbReference>
<evidence type="ECO:0000256" key="11">
    <source>
        <dbReference type="RuleBase" id="RU003845"/>
    </source>
</evidence>
<feature type="coiled-coil region" evidence="12">
    <location>
        <begin position="560"/>
        <end position="594"/>
    </location>
</feature>
<feature type="region of interest" description="Disordered" evidence="13">
    <location>
        <begin position="364"/>
        <end position="394"/>
    </location>
</feature>
<keyword evidence="7" id="KW-0446">Lipid-binding</keyword>
<dbReference type="PANTHER" id="PTHR10972">
    <property type="entry name" value="OXYSTEROL-BINDING PROTEIN-RELATED"/>
    <property type="match status" value="1"/>
</dbReference>
<name>A0A9D4SBQ2_DERFA</name>
<comment type="subcellular location">
    <subcellularLocation>
        <location evidence="1">Target cell membrane</location>
    </subcellularLocation>
</comment>
<evidence type="ECO:0000259" key="14">
    <source>
        <dbReference type="PROSITE" id="PS50003"/>
    </source>
</evidence>
<keyword evidence="8" id="KW-1053">Target membrane</keyword>
<dbReference type="Pfam" id="PF13637">
    <property type="entry name" value="Ank_4"/>
    <property type="match status" value="1"/>
</dbReference>
<keyword evidence="5" id="KW-0638">Presynaptic neurotoxin</keyword>
<keyword evidence="9" id="KW-0040">ANK repeat</keyword>
<dbReference type="InterPro" id="IPR036770">
    <property type="entry name" value="Ankyrin_rpt-contain_sf"/>
</dbReference>
<keyword evidence="12" id="KW-0175">Coiled coil</keyword>
<evidence type="ECO:0000256" key="10">
    <source>
        <dbReference type="RuleBase" id="RU003844"/>
    </source>
</evidence>
<accession>A0A9D4SBQ2</accession>
<dbReference type="FunFam" id="2.40.160.120:FF:000005">
    <property type="entry name" value="Oxysterol-binding protein"/>
    <property type="match status" value="1"/>
</dbReference>
<keyword evidence="5" id="KW-0528">Neurotoxin</keyword>
<dbReference type="GO" id="GO:0005829">
    <property type="term" value="C:cytosol"/>
    <property type="evidence" value="ECO:0007669"/>
    <property type="project" value="TreeGrafter"/>
</dbReference>
<comment type="similarity">
    <text evidence="10">Belongs to the OSBP family.</text>
</comment>
<dbReference type="PROSITE" id="PS50003">
    <property type="entry name" value="PH_DOMAIN"/>
    <property type="match status" value="1"/>
</dbReference>
<dbReference type="InterPro" id="IPR018494">
    <property type="entry name" value="Oxysterol-bd_CS"/>
</dbReference>
<feature type="region of interest" description="Disordered" evidence="13">
    <location>
        <begin position="1"/>
        <end position="35"/>
    </location>
</feature>
<dbReference type="Gene3D" id="1.25.40.20">
    <property type="entry name" value="Ankyrin repeat-containing domain"/>
    <property type="match status" value="2"/>
</dbReference>
<feature type="region of interest" description="Disordered" evidence="13">
    <location>
        <begin position="1087"/>
        <end position="1124"/>
    </location>
</feature>
<dbReference type="Proteomes" id="UP000828236">
    <property type="component" value="Unassembled WGS sequence"/>
</dbReference>
<dbReference type="InterPro" id="IPR037239">
    <property type="entry name" value="OSBP_sf"/>
</dbReference>
<dbReference type="AlphaFoldDB" id="A0A9D4SBQ2"/>
<reference evidence="15" key="1">
    <citation type="submission" date="2020-06" db="EMBL/GenBank/DDBJ databases">
        <authorList>
            <person name="Ji K."/>
            <person name="Li J."/>
        </authorList>
    </citation>
    <scope>NUCLEOTIDE SEQUENCE</scope>
    <source>
        <strain evidence="15">JKM2019</strain>
        <tissue evidence="15">Whole body</tissue>
    </source>
</reference>